<sequence>MTAVDPTPTGSSPRYGEGRRALLAAAVHVVAGQGLRNLTYRAVAREAKVTHGLVAHHFGTRDALLEAALEFSVENSVASISTRPGTGDIDAIFAGLIQMVEENPDDQAFQYELILESRRRPELRPHVEALYRTYRGALREELASGGIDCDESMAHAFIAAADGLIFQQLTLGQSDFNQAALVHLRRFLTTLAGSVS</sequence>
<dbReference type="InterPro" id="IPR036271">
    <property type="entry name" value="Tet_transcr_reg_TetR-rel_C_sf"/>
</dbReference>
<gene>
    <name evidence="4" type="ordered locus">ROP_32060</name>
</gene>
<evidence type="ECO:0000313" key="4">
    <source>
        <dbReference type="EMBL" id="BAH51453.1"/>
    </source>
</evidence>
<dbReference type="PROSITE" id="PS50977">
    <property type="entry name" value="HTH_TETR_2"/>
    <property type="match status" value="1"/>
</dbReference>
<evidence type="ECO:0000256" key="2">
    <source>
        <dbReference type="PROSITE-ProRule" id="PRU00335"/>
    </source>
</evidence>
<dbReference type="PANTHER" id="PTHR30055">
    <property type="entry name" value="HTH-TYPE TRANSCRIPTIONAL REGULATOR RUTR"/>
    <property type="match status" value="1"/>
</dbReference>
<evidence type="ECO:0000259" key="3">
    <source>
        <dbReference type="PROSITE" id="PS50977"/>
    </source>
</evidence>
<feature type="DNA-binding region" description="H-T-H motif" evidence="2">
    <location>
        <begin position="39"/>
        <end position="58"/>
    </location>
</feature>
<dbReference type="EMBL" id="AP011115">
    <property type="protein sequence ID" value="BAH51453.1"/>
    <property type="molecule type" value="Genomic_DNA"/>
</dbReference>
<dbReference type="InterPro" id="IPR041583">
    <property type="entry name" value="TetR_C_31"/>
</dbReference>
<dbReference type="InterPro" id="IPR050109">
    <property type="entry name" value="HTH-type_TetR-like_transc_reg"/>
</dbReference>
<dbReference type="PATRIC" id="fig|632772.20.peg.3359"/>
<dbReference type="GO" id="GO:0003700">
    <property type="term" value="F:DNA-binding transcription factor activity"/>
    <property type="evidence" value="ECO:0007669"/>
    <property type="project" value="TreeGrafter"/>
</dbReference>
<feature type="domain" description="HTH tetR-type" evidence="3">
    <location>
        <begin position="16"/>
        <end position="76"/>
    </location>
</feature>
<dbReference type="Proteomes" id="UP000002212">
    <property type="component" value="Chromosome"/>
</dbReference>
<dbReference type="Pfam" id="PF17940">
    <property type="entry name" value="TetR_C_31"/>
    <property type="match status" value="1"/>
</dbReference>
<dbReference type="PANTHER" id="PTHR30055:SF231">
    <property type="entry name" value="TRANSCRIPTIONAL REGULATORY PROTEIN (PROBABLY DEOR-FAMILY)-RELATED"/>
    <property type="match status" value="1"/>
</dbReference>
<keyword evidence="1 2" id="KW-0238">DNA-binding</keyword>
<dbReference type="Pfam" id="PF00440">
    <property type="entry name" value="TetR_N"/>
    <property type="match status" value="1"/>
</dbReference>
<dbReference type="InterPro" id="IPR009057">
    <property type="entry name" value="Homeodomain-like_sf"/>
</dbReference>
<dbReference type="GO" id="GO:0000976">
    <property type="term" value="F:transcription cis-regulatory region binding"/>
    <property type="evidence" value="ECO:0007669"/>
    <property type="project" value="TreeGrafter"/>
</dbReference>
<organism evidence="4 5">
    <name type="scientific">Rhodococcus opacus (strain B4)</name>
    <dbReference type="NCBI Taxonomy" id="632772"/>
    <lineage>
        <taxon>Bacteria</taxon>
        <taxon>Bacillati</taxon>
        <taxon>Actinomycetota</taxon>
        <taxon>Actinomycetes</taxon>
        <taxon>Mycobacteriales</taxon>
        <taxon>Nocardiaceae</taxon>
        <taxon>Rhodococcus</taxon>
    </lineage>
</organism>
<name>C1B700_RHOOB</name>
<dbReference type="InterPro" id="IPR001647">
    <property type="entry name" value="HTH_TetR"/>
</dbReference>
<dbReference type="SUPFAM" id="SSF48498">
    <property type="entry name" value="Tetracyclin repressor-like, C-terminal domain"/>
    <property type="match status" value="1"/>
</dbReference>
<dbReference type="KEGG" id="rop:ROP_32060"/>
<dbReference type="SUPFAM" id="SSF46689">
    <property type="entry name" value="Homeodomain-like"/>
    <property type="match status" value="1"/>
</dbReference>
<dbReference type="RefSeq" id="WP_012690406.1">
    <property type="nucleotide sequence ID" value="NC_012522.1"/>
</dbReference>
<reference evidence="4 5" key="1">
    <citation type="submission" date="2009-03" db="EMBL/GenBank/DDBJ databases">
        <title>Comparison of the complete genome sequences of Rhodococcus erythropolis PR4 and Rhodococcus opacus B4.</title>
        <authorList>
            <person name="Takarada H."/>
            <person name="Sekine M."/>
            <person name="Hosoyama A."/>
            <person name="Yamada R."/>
            <person name="Fujisawa T."/>
            <person name="Omata S."/>
            <person name="Shimizu A."/>
            <person name="Tsukatani N."/>
            <person name="Tanikawa S."/>
            <person name="Fujita N."/>
            <person name="Harayama S."/>
        </authorList>
    </citation>
    <scope>NUCLEOTIDE SEQUENCE [LARGE SCALE GENOMIC DNA]</scope>
    <source>
        <strain evidence="4 5">B4</strain>
    </source>
</reference>
<protein>
    <submittedName>
        <fullName evidence="4">Putative TetR family transcriptional regulator</fullName>
    </submittedName>
</protein>
<accession>C1B700</accession>
<evidence type="ECO:0000256" key="1">
    <source>
        <dbReference type="ARBA" id="ARBA00023125"/>
    </source>
</evidence>
<dbReference type="STRING" id="632772.ROP_32060"/>
<proteinExistence type="predicted"/>
<dbReference type="Gene3D" id="1.10.357.10">
    <property type="entry name" value="Tetracycline Repressor, domain 2"/>
    <property type="match status" value="1"/>
</dbReference>
<evidence type="ECO:0000313" key="5">
    <source>
        <dbReference type="Proteomes" id="UP000002212"/>
    </source>
</evidence>
<dbReference type="AlphaFoldDB" id="C1B700"/>
<dbReference type="OrthoDB" id="9816296at2"/>
<dbReference type="HOGENOM" id="CLU_069356_21_5_11"/>